<evidence type="ECO:0000313" key="1">
    <source>
        <dbReference type="EMBL" id="KAK7819503.1"/>
    </source>
</evidence>
<gene>
    <name evidence="1" type="primary">NFYC6</name>
    <name evidence="1" type="ORF">CFP56_040231</name>
</gene>
<dbReference type="EMBL" id="PKMF04000779">
    <property type="protein sequence ID" value="KAK7819503.1"/>
    <property type="molecule type" value="Genomic_DNA"/>
</dbReference>
<dbReference type="Gene3D" id="1.10.20.10">
    <property type="entry name" value="Histone, subunit A"/>
    <property type="match status" value="1"/>
</dbReference>
<sequence length="79" mass="9044">MVRGLSIVLKQKDEASCNKFRNVEKWASLVAIGNDKEDHEEVRVDNVNMMISAEAPIVFSKACELFIEDLTRRSRMVTM</sequence>
<evidence type="ECO:0000313" key="2">
    <source>
        <dbReference type="Proteomes" id="UP000237347"/>
    </source>
</evidence>
<proteinExistence type="predicted"/>
<dbReference type="AlphaFoldDB" id="A0AAW0IYV9"/>
<organism evidence="1 2">
    <name type="scientific">Quercus suber</name>
    <name type="common">Cork oak</name>
    <dbReference type="NCBI Taxonomy" id="58331"/>
    <lineage>
        <taxon>Eukaryota</taxon>
        <taxon>Viridiplantae</taxon>
        <taxon>Streptophyta</taxon>
        <taxon>Embryophyta</taxon>
        <taxon>Tracheophyta</taxon>
        <taxon>Spermatophyta</taxon>
        <taxon>Magnoliopsida</taxon>
        <taxon>eudicotyledons</taxon>
        <taxon>Gunneridae</taxon>
        <taxon>Pentapetalae</taxon>
        <taxon>rosids</taxon>
        <taxon>fabids</taxon>
        <taxon>Fagales</taxon>
        <taxon>Fagaceae</taxon>
        <taxon>Quercus</taxon>
    </lineage>
</organism>
<dbReference type="InterPro" id="IPR009072">
    <property type="entry name" value="Histone-fold"/>
</dbReference>
<comment type="caution">
    <text evidence="1">The sequence shown here is derived from an EMBL/GenBank/DDBJ whole genome shotgun (WGS) entry which is preliminary data.</text>
</comment>
<reference evidence="1 2" key="1">
    <citation type="journal article" date="2018" name="Sci. Data">
        <title>The draft genome sequence of cork oak.</title>
        <authorList>
            <person name="Ramos A.M."/>
            <person name="Usie A."/>
            <person name="Barbosa P."/>
            <person name="Barros P.M."/>
            <person name="Capote T."/>
            <person name="Chaves I."/>
            <person name="Simoes F."/>
            <person name="Abreu I."/>
            <person name="Carrasquinho I."/>
            <person name="Faro C."/>
            <person name="Guimaraes J.B."/>
            <person name="Mendonca D."/>
            <person name="Nobrega F."/>
            <person name="Rodrigues L."/>
            <person name="Saibo N.J.M."/>
            <person name="Varela M.C."/>
            <person name="Egas C."/>
            <person name="Matos J."/>
            <person name="Miguel C.M."/>
            <person name="Oliveira M.M."/>
            <person name="Ricardo C.P."/>
            <person name="Goncalves S."/>
        </authorList>
    </citation>
    <scope>NUCLEOTIDE SEQUENCE [LARGE SCALE GENOMIC DNA]</scope>
    <source>
        <strain evidence="2">cv. HL8</strain>
    </source>
</reference>
<name>A0AAW0IYV9_QUESU</name>
<dbReference type="SUPFAM" id="SSF47113">
    <property type="entry name" value="Histone-fold"/>
    <property type="match status" value="1"/>
</dbReference>
<keyword evidence="2" id="KW-1185">Reference proteome</keyword>
<dbReference type="Proteomes" id="UP000237347">
    <property type="component" value="Unassembled WGS sequence"/>
</dbReference>
<accession>A0AAW0IYV9</accession>
<protein>
    <submittedName>
        <fullName evidence="1">Nuclear transcription factor y subunit c-6</fullName>
    </submittedName>
</protein>
<dbReference type="GO" id="GO:0046982">
    <property type="term" value="F:protein heterodimerization activity"/>
    <property type="evidence" value="ECO:0007669"/>
    <property type="project" value="InterPro"/>
</dbReference>